<feature type="region of interest" description="Disordered" evidence="1">
    <location>
        <begin position="113"/>
        <end position="133"/>
    </location>
</feature>
<feature type="domain" description="Mce/MlaD" evidence="3">
    <location>
        <begin position="42"/>
        <end position="115"/>
    </location>
</feature>
<keyword evidence="2" id="KW-0472">Membrane</keyword>
<evidence type="ECO:0000313" key="6">
    <source>
        <dbReference type="Proteomes" id="UP000319769"/>
    </source>
</evidence>
<comment type="caution">
    <text evidence="5">The sequence shown here is derived from an EMBL/GenBank/DDBJ whole genome shotgun (WGS) entry which is preliminary data.</text>
</comment>
<dbReference type="InterPro" id="IPR052336">
    <property type="entry name" value="MlaD_Phospholipid_Transporter"/>
</dbReference>
<evidence type="ECO:0000259" key="4">
    <source>
        <dbReference type="Pfam" id="PF11887"/>
    </source>
</evidence>
<dbReference type="InterPro" id="IPR005693">
    <property type="entry name" value="Mce"/>
</dbReference>
<keyword evidence="6" id="KW-1185">Reference proteome</keyword>
<protein>
    <submittedName>
        <fullName evidence="5">MCE family protein</fullName>
    </submittedName>
</protein>
<dbReference type="NCBIfam" id="TIGR00996">
    <property type="entry name" value="Mtu_fam_mce"/>
    <property type="match status" value="1"/>
</dbReference>
<dbReference type="PANTHER" id="PTHR33371">
    <property type="entry name" value="INTERMEMBRANE PHOSPHOLIPID TRANSPORT SYSTEM BINDING PROTEIN MLAD-RELATED"/>
    <property type="match status" value="1"/>
</dbReference>
<organism evidence="5 6">
    <name type="scientific">Amycolatopsis acidicola</name>
    <dbReference type="NCBI Taxonomy" id="2596893"/>
    <lineage>
        <taxon>Bacteria</taxon>
        <taxon>Bacillati</taxon>
        <taxon>Actinomycetota</taxon>
        <taxon>Actinomycetes</taxon>
        <taxon>Pseudonocardiales</taxon>
        <taxon>Pseudonocardiaceae</taxon>
        <taxon>Amycolatopsis</taxon>
    </lineage>
</organism>
<evidence type="ECO:0000256" key="2">
    <source>
        <dbReference type="SAM" id="Phobius"/>
    </source>
</evidence>
<feature type="transmembrane region" description="Helical" evidence="2">
    <location>
        <begin position="12"/>
        <end position="33"/>
    </location>
</feature>
<evidence type="ECO:0000313" key="5">
    <source>
        <dbReference type="EMBL" id="KAA9153519.1"/>
    </source>
</evidence>
<dbReference type="Proteomes" id="UP000319769">
    <property type="component" value="Unassembled WGS sequence"/>
</dbReference>
<keyword evidence="2" id="KW-1133">Transmembrane helix</keyword>
<evidence type="ECO:0000256" key="1">
    <source>
        <dbReference type="SAM" id="MobiDB-lite"/>
    </source>
</evidence>
<dbReference type="InterPro" id="IPR003399">
    <property type="entry name" value="Mce/MlaD"/>
</dbReference>
<dbReference type="InterPro" id="IPR024516">
    <property type="entry name" value="Mce_C"/>
</dbReference>
<accession>A0A5N0UU46</accession>
<gene>
    <name evidence="5" type="ORF">FPZ12_034290</name>
</gene>
<dbReference type="EMBL" id="VMNW02000075">
    <property type="protein sequence ID" value="KAA9153519.1"/>
    <property type="molecule type" value="Genomic_DNA"/>
</dbReference>
<dbReference type="Pfam" id="PF11887">
    <property type="entry name" value="Mce4_CUP1"/>
    <property type="match status" value="1"/>
</dbReference>
<evidence type="ECO:0000259" key="3">
    <source>
        <dbReference type="Pfam" id="PF02470"/>
    </source>
</evidence>
<reference evidence="5" key="1">
    <citation type="submission" date="2019-09" db="EMBL/GenBank/DDBJ databases">
        <authorList>
            <person name="Teo W.F.A."/>
            <person name="Duangmal K."/>
        </authorList>
    </citation>
    <scope>NUCLEOTIDE SEQUENCE [LARGE SCALE GENOMIC DNA]</scope>
    <source>
        <strain evidence="5">K81G1</strain>
    </source>
</reference>
<name>A0A5N0UU46_9PSEU</name>
<dbReference type="GO" id="GO:0005576">
    <property type="term" value="C:extracellular region"/>
    <property type="evidence" value="ECO:0007669"/>
    <property type="project" value="TreeGrafter"/>
</dbReference>
<dbReference type="PRINTS" id="PR01782">
    <property type="entry name" value="MCEVIRFACTOR"/>
</dbReference>
<dbReference type="OrthoDB" id="5241191at2"/>
<sequence>MPLVKSFRSRNPVRVGVAGGVLLLVLGLLTLFWEDLPGIGGGHTYTAEFGEAAGLKSGDEVRIAGTKVGEVTSVWLDGDHVKVGFKVSGAWVGDQSVVAIRIKTLLGAKNLAVDPRGDHDQDPGKPIPRGRTVTPYDVTDAFGDLATTAGRLDTDQLADSFRTLSQTFSAATPDDVRSALDGLSSLSRTISSRDTELKQLLANTAALSGTVAQRTDQLARLIADGNVLLAEFQRRRDSITSLLRGTQDLARQVRGLIQDNEAQLGPALAQLDRVTDVLQQNQGNLDRSLSLAGSFYRLVGDAIGNGDWIDTYICGLVSGGGSCRPPKPGGGG</sequence>
<feature type="domain" description="Mammalian cell entry C-terminal" evidence="4">
    <location>
        <begin position="123"/>
        <end position="305"/>
    </location>
</feature>
<dbReference type="AlphaFoldDB" id="A0A5N0UU46"/>
<dbReference type="PANTHER" id="PTHR33371:SF18">
    <property type="entry name" value="MCE-FAMILY PROTEIN MCE3C"/>
    <property type="match status" value="1"/>
</dbReference>
<proteinExistence type="predicted"/>
<keyword evidence="2" id="KW-0812">Transmembrane</keyword>
<dbReference type="RefSeq" id="WP_144753441.1">
    <property type="nucleotide sequence ID" value="NZ_VMNW02000075.1"/>
</dbReference>
<dbReference type="Pfam" id="PF02470">
    <property type="entry name" value="MlaD"/>
    <property type="match status" value="1"/>
</dbReference>